<name>A0A9J5W2N5_SOLCO</name>
<accession>A0A9J5W2N5</accession>
<reference evidence="1 2" key="1">
    <citation type="submission" date="2020-09" db="EMBL/GenBank/DDBJ databases">
        <title>De no assembly of potato wild relative species, Solanum commersonii.</title>
        <authorList>
            <person name="Cho K."/>
        </authorList>
    </citation>
    <scope>NUCLEOTIDE SEQUENCE [LARGE SCALE GENOMIC DNA]</scope>
    <source>
        <strain evidence="1">LZ3.2</strain>
        <tissue evidence="1">Leaf</tissue>
    </source>
</reference>
<evidence type="ECO:0000313" key="2">
    <source>
        <dbReference type="Proteomes" id="UP000824120"/>
    </source>
</evidence>
<gene>
    <name evidence="1" type="ORF">H5410_059537</name>
</gene>
<protein>
    <submittedName>
        <fullName evidence="1">Uncharacterized protein</fullName>
    </submittedName>
</protein>
<comment type="caution">
    <text evidence="1">The sequence shown here is derived from an EMBL/GenBank/DDBJ whole genome shotgun (WGS) entry which is preliminary data.</text>
</comment>
<dbReference type="EMBL" id="JACXVP010000012">
    <property type="protein sequence ID" value="KAG5569771.1"/>
    <property type="molecule type" value="Genomic_DNA"/>
</dbReference>
<dbReference type="Proteomes" id="UP000824120">
    <property type="component" value="Chromosome 12"/>
</dbReference>
<organism evidence="1 2">
    <name type="scientific">Solanum commersonii</name>
    <name type="common">Commerson's wild potato</name>
    <name type="synonym">Commerson's nightshade</name>
    <dbReference type="NCBI Taxonomy" id="4109"/>
    <lineage>
        <taxon>Eukaryota</taxon>
        <taxon>Viridiplantae</taxon>
        <taxon>Streptophyta</taxon>
        <taxon>Embryophyta</taxon>
        <taxon>Tracheophyta</taxon>
        <taxon>Spermatophyta</taxon>
        <taxon>Magnoliopsida</taxon>
        <taxon>eudicotyledons</taxon>
        <taxon>Gunneridae</taxon>
        <taxon>Pentapetalae</taxon>
        <taxon>asterids</taxon>
        <taxon>lamiids</taxon>
        <taxon>Solanales</taxon>
        <taxon>Solanaceae</taxon>
        <taxon>Solanoideae</taxon>
        <taxon>Solaneae</taxon>
        <taxon>Solanum</taxon>
    </lineage>
</organism>
<evidence type="ECO:0000313" key="1">
    <source>
        <dbReference type="EMBL" id="KAG5569771.1"/>
    </source>
</evidence>
<dbReference type="OrthoDB" id="1435190at2759"/>
<proteinExistence type="predicted"/>
<keyword evidence="2" id="KW-1185">Reference proteome</keyword>
<dbReference type="AlphaFoldDB" id="A0A9J5W2N5"/>
<sequence>MSIRKQRQRRIQEFEDTKTNWLKFSKKEYANITISISSCSKHIDFHYSLEDLLMSDLVSSSSSPRIASCKCLGVIRFTFKSLLAFPASSNTSAPLPKVKKIAVLLTPKLNPT</sequence>